<dbReference type="Pfam" id="PF20143">
    <property type="entry name" value="NAD_kinase_C"/>
    <property type="match status" value="1"/>
</dbReference>
<keyword evidence="6" id="KW-0963">Cytoplasm</keyword>
<dbReference type="PANTHER" id="PTHR20275">
    <property type="entry name" value="NAD KINASE"/>
    <property type="match status" value="1"/>
</dbReference>
<dbReference type="Gene3D" id="2.60.200.30">
    <property type="entry name" value="Probable inorganic polyphosphate/atp-NAD kinase, domain 2"/>
    <property type="match status" value="1"/>
</dbReference>
<reference evidence="7 8" key="1">
    <citation type="journal article" date="2009" name="Stand. Genomic Sci.">
        <title>Complete genome sequence of Pirellula staleyi type strain (ATCC 27377).</title>
        <authorList>
            <person name="Clum A."/>
            <person name="Tindall B.J."/>
            <person name="Sikorski J."/>
            <person name="Ivanova N."/>
            <person name="Mavrommatis K."/>
            <person name="Lucas S."/>
            <person name="Glavina del Rio T."/>
            <person name="Nolan M."/>
            <person name="Chen F."/>
            <person name="Tice H."/>
            <person name="Pitluck S."/>
            <person name="Cheng J.F."/>
            <person name="Chertkov O."/>
            <person name="Brettin T."/>
            <person name="Han C."/>
            <person name="Detter J.C."/>
            <person name="Kuske C."/>
            <person name="Bruce D."/>
            <person name="Goodwin L."/>
            <person name="Ovchinikova G."/>
            <person name="Pati A."/>
            <person name="Mikhailova N."/>
            <person name="Chen A."/>
            <person name="Palaniappan K."/>
            <person name="Land M."/>
            <person name="Hauser L."/>
            <person name="Chang Y.J."/>
            <person name="Jeffries C.D."/>
            <person name="Chain P."/>
            <person name="Rohde M."/>
            <person name="Goker M."/>
            <person name="Bristow J."/>
            <person name="Eisen J.A."/>
            <person name="Markowitz V."/>
            <person name="Hugenholtz P."/>
            <person name="Kyrpides N.C."/>
            <person name="Klenk H.P."/>
            <person name="Lapidus A."/>
        </authorList>
    </citation>
    <scope>NUCLEOTIDE SEQUENCE [LARGE SCALE GENOMIC DNA]</scope>
    <source>
        <strain evidence="8">ATCC 27377 / DSM 6068 / ICPB 4128</strain>
    </source>
</reference>
<feature type="binding site" evidence="6">
    <location>
        <begin position="152"/>
        <end position="153"/>
    </location>
    <ligand>
        <name>NAD(+)</name>
        <dbReference type="ChEBI" id="CHEBI:57540"/>
    </ligand>
</feature>
<dbReference type="HAMAP" id="MF_00361">
    <property type="entry name" value="NAD_kinase"/>
    <property type="match status" value="1"/>
</dbReference>
<proteinExistence type="inferred from homology"/>
<keyword evidence="6" id="KW-0547">Nucleotide-binding</keyword>
<evidence type="ECO:0000256" key="6">
    <source>
        <dbReference type="HAMAP-Rule" id="MF_00361"/>
    </source>
</evidence>
<evidence type="ECO:0000256" key="3">
    <source>
        <dbReference type="ARBA" id="ARBA00022857"/>
    </source>
</evidence>
<dbReference type="PANTHER" id="PTHR20275:SF0">
    <property type="entry name" value="NAD KINASE"/>
    <property type="match status" value="1"/>
</dbReference>
<dbReference type="AlphaFoldDB" id="D2R212"/>
<comment type="similarity">
    <text evidence="6">Belongs to the NAD kinase family.</text>
</comment>
<dbReference type="KEGG" id="psl:Psta_3969"/>
<dbReference type="InterPro" id="IPR002504">
    <property type="entry name" value="NADK"/>
</dbReference>
<comment type="function">
    <text evidence="6">Involved in the regulation of the intracellular balance of NAD and NADP, and is a key enzyme in the biosynthesis of NADP. Catalyzes specifically the phosphorylation on 2'-hydroxyl of the adenosine moiety of NAD to yield NADP.</text>
</comment>
<feature type="binding site" evidence="6">
    <location>
        <position position="182"/>
    </location>
    <ligand>
        <name>NAD(+)</name>
        <dbReference type="ChEBI" id="CHEBI:57540"/>
    </ligand>
</feature>
<comment type="caution">
    <text evidence="6">Lacks conserved residue(s) required for the propagation of feature annotation.</text>
</comment>
<evidence type="ECO:0000256" key="4">
    <source>
        <dbReference type="ARBA" id="ARBA00023027"/>
    </source>
</evidence>
<dbReference type="InterPro" id="IPR016064">
    <property type="entry name" value="NAD/diacylglycerol_kinase_sf"/>
</dbReference>
<dbReference type="HOGENOM" id="CLU_008831_0_3_0"/>
<dbReference type="InterPro" id="IPR017438">
    <property type="entry name" value="ATP-NAD_kinase_N"/>
</dbReference>
<comment type="cofactor">
    <cofactor evidence="6">
        <name>a divalent metal cation</name>
        <dbReference type="ChEBI" id="CHEBI:60240"/>
    </cofactor>
</comment>
<evidence type="ECO:0000256" key="2">
    <source>
        <dbReference type="ARBA" id="ARBA00022777"/>
    </source>
</evidence>
<dbReference type="SUPFAM" id="SSF111331">
    <property type="entry name" value="NAD kinase/diacylglycerol kinase-like"/>
    <property type="match status" value="1"/>
</dbReference>
<keyword evidence="2 6" id="KW-0418">Kinase</keyword>
<feature type="binding site" evidence="6">
    <location>
        <begin position="193"/>
        <end position="198"/>
    </location>
    <ligand>
        <name>NAD(+)</name>
        <dbReference type="ChEBI" id="CHEBI:57540"/>
    </ligand>
</feature>
<dbReference type="Gene3D" id="3.40.50.10330">
    <property type="entry name" value="Probable inorganic polyphosphate/atp-NAD kinase, domain 1"/>
    <property type="match status" value="1"/>
</dbReference>
<dbReference type="Pfam" id="PF01513">
    <property type="entry name" value="NAD_kinase"/>
    <property type="match status" value="1"/>
</dbReference>
<accession>D2R212</accession>
<dbReference type="STRING" id="530564.Psta_3969"/>
<keyword evidence="3 6" id="KW-0521">NADP</keyword>
<dbReference type="GO" id="GO:0051287">
    <property type="term" value="F:NAD binding"/>
    <property type="evidence" value="ECO:0007669"/>
    <property type="project" value="UniProtKB-ARBA"/>
</dbReference>
<dbReference type="GO" id="GO:0005524">
    <property type="term" value="F:ATP binding"/>
    <property type="evidence" value="ECO:0007669"/>
    <property type="project" value="UniProtKB-KW"/>
</dbReference>
<keyword evidence="8" id="KW-1185">Reference proteome</keyword>
<keyword evidence="4 6" id="KW-0520">NAD</keyword>
<evidence type="ECO:0000313" key="8">
    <source>
        <dbReference type="Proteomes" id="UP000001887"/>
    </source>
</evidence>
<dbReference type="GO" id="GO:0046872">
    <property type="term" value="F:metal ion binding"/>
    <property type="evidence" value="ECO:0007669"/>
    <property type="project" value="UniProtKB-UniRule"/>
</dbReference>
<keyword evidence="1 6" id="KW-0808">Transferase</keyword>
<comment type="catalytic activity">
    <reaction evidence="5 6">
        <text>NAD(+) + ATP = ADP + NADP(+) + H(+)</text>
        <dbReference type="Rhea" id="RHEA:18629"/>
        <dbReference type="ChEBI" id="CHEBI:15378"/>
        <dbReference type="ChEBI" id="CHEBI:30616"/>
        <dbReference type="ChEBI" id="CHEBI:57540"/>
        <dbReference type="ChEBI" id="CHEBI:58349"/>
        <dbReference type="ChEBI" id="CHEBI:456216"/>
        <dbReference type="EC" id="2.7.1.23"/>
    </reaction>
</comment>
<protein>
    <recommendedName>
        <fullName evidence="6">NAD kinase</fullName>
        <ecNumber evidence="6">2.7.1.23</ecNumber>
    </recommendedName>
    <alternativeName>
        <fullName evidence="6">ATP-dependent NAD kinase</fullName>
    </alternativeName>
</protein>
<dbReference type="GO" id="GO:0006741">
    <property type="term" value="P:NADP+ biosynthetic process"/>
    <property type="evidence" value="ECO:0007669"/>
    <property type="project" value="UniProtKB-UniRule"/>
</dbReference>
<dbReference type="Proteomes" id="UP000001887">
    <property type="component" value="Chromosome"/>
</dbReference>
<dbReference type="EMBL" id="CP001848">
    <property type="protein sequence ID" value="ADB18623.1"/>
    <property type="molecule type" value="Genomic_DNA"/>
</dbReference>
<gene>
    <name evidence="6" type="primary">nadK</name>
    <name evidence="7" type="ordered locus">Psta_3969</name>
</gene>
<dbReference type="eggNOG" id="COG0061">
    <property type="taxonomic scope" value="Bacteria"/>
</dbReference>
<organism evidence="7 8">
    <name type="scientific">Pirellula staleyi (strain ATCC 27377 / DSM 6068 / ICPB 4128)</name>
    <name type="common">Pirella staleyi</name>
    <dbReference type="NCBI Taxonomy" id="530564"/>
    <lineage>
        <taxon>Bacteria</taxon>
        <taxon>Pseudomonadati</taxon>
        <taxon>Planctomycetota</taxon>
        <taxon>Planctomycetia</taxon>
        <taxon>Pirellulales</taxon>
        <taxon>Pirellulaceae</taxon>
        <taxon>Pirellula</taxon>
    </lineage>
</organism>
<comment type="subcellular location">
    <subcellularLocation>
        <location evidence="6">Cytoplasm</location>
    </subcellularLocation>
</comment>
<keyword evidence="6" id="KW-0067">ATP-binding</keyword>
<dbReference type="EC" id="2.7.1.23" evidence="6"/>
<evidence type="ECO:0000256" key="1">
    <source>
        <dbReference type="ARBA" id="ARBA00022679"/>
    </source>
</evidence>
<sequence length="305" mass="32727">MTRAGGPGSEAPRDRHAFGSRRLRALVLGAGDRPQVVEEWERQAAMVAEHVDIVLVDFEGTSTIEDSTADFVLVLGGDGSILRSARQMGSNQLPVLGVNLGKLGFLAGINPEQLSTVLPLIASGDCKVVEHLMFECSLVEHGRLVETRLGLNEVVIHAGPPFSLLRVNFSVDGELATTYSCDGLIISTPVGSTAHSLSAGGPILRQDLQAFVICPISPHTLTVRPIVDSADRIFEMTVTAPNIGTTLVVDGRTMGTITAGSKVVVKRAPQRFSMIEVASRSYYRTLRDKLGWAGTIAEMRTEPQK</sequence>
<dbReference type="GO" id="GO:0005737">
    <property type="term" value="C:cytoplasm"/>
    <property type="evidence" value="ECO:0007669"/>
    <property type="project" value="UniProtKB-SubCell"/>
</dbReference>
<feature type="binding site" evidence="6">
    <location>
        <position position="190"/>
    </location>
    <ligand>
        <name>NAD(+)</name>
        <dbReference type="ChEBI" id="CHEBI:57540"/>
    </ligand>
</feature>
<dbReference type="InterPro" id="IPR017437">
    <property type="entry name" value="ATP-NAD_kinase_PpnK-typ_C"/>
</dbReference>
<feature type="binding site" evidence="6">
    <location>
        <begin position="78"/>
        <end position="79"/>
    </location>
    <ligand>
        <name>NAD(+)</name>
        <dbReference type="ChEBI" id="CHEBI:57540"/>
    </ligand>
</feature>
<dbReference type="GO" id="GO:0003951">
    <property type="term" value="F:NAD+ kinase activity"/>
    <property type="evidence" value="ECO:0007669"/>
    <property type="project" value="UniProtKB-UniRule"/>
</dbReference>
<dbReference type="OrthoDB" id="9774737at2"/>
<name>D2R212_PIRSD</name>
<dbReference type="GO" id="GO:0019674">
    <property type="term" value="P:NAD+ metabolic process"/>
    <property type="evidence" value="ECO:0007669"/>
    <property type="project" value="InterPro"/>
</dbReference>
<feature type="active site" description="Proton acceptor" evidence="6">
    <location>
        <position position="78"/>
    </location>
</feature>
<evidence type="ECO:0000256" key="5">
    <source>
        <dbReference type="ARBA" id="ARBA00047925"/>
    </source>
</evidence>
<evidence type="ECO:0000313" key="7">
    <source>
        <dbReference type="EMBL" id="ADB18623.1"/>
    </source>
</evidence>
<feature type="binding site" evidence="6">
    <location>
        <position position="83"/>
    </location>
    <ligand>
        <name>NAD(+)</name>
        <dbReference type="ChEBI" id="CHEBI:57540"/>
    </ligand>
</feature>